<dbReference type="InterPro" id="IPR013154">
    <property type="entry name" value="ADH-like_N"/>
</dbReference>
<name>A0A830FSJ8_9EURY</name>
<dbReference type="GO" id="GO:0016616">
    <property type="term" value="F:oxidoreductase activity, acting on the CH-OH group of donors, NAD or NADP as acceptor"/>
    <property type="evidence" value="ECO:0007669"/>
    <property type="project" value="UniProtKB-ARBA"/>
</dbReference>
<dbReference type="InterPro" id="IPR011032">
    <property type="entry name" value="GroES-like_sf"/>
</dbReference>
<feature type="domain" description="Enoyl reductase (ER)" evidence="2">
    <location>
        <begin position="10"/>
        <end position="317"/>
    </location>
</feature>
<dbReference type="Pfam" id="PF08240">
    <property type="entry name" value="ADH_N"/>
    <property type="match status" value="1"/>
</dbReference>
<dbReference type="SMART" id="SM00829">
    <property type="entry name" value="PKS_ER"/>
    <property type="match status" value="1"/>
</dbReference>
<dbReference type="GO" id="GO:0030554">
    <property type="term" value="F:adenyl nucleotide binding"/>
    <property type="evidence" value="ECO:0007669"/>
    <property type="project" value="UniProtKB-ARBA"/>
</dbReference>
<keyword evidence="4" id="KW-0560">Oxidoreductase</keyword>
<dbReference type="RefSeq" id="WP_188869050.1">
    <property type="nucleotide sequence ID" value="NZ_BMOO01000001.1"/>
</dbReference>
<evidence type="ECO:0000259" key="2">
    <source>
        <dbReference type="SMART" id="SM00829"/>
    </source>
</evidence>
<dbReference type="PANTHER" id="PTHR44154:SF1">
    <property type="entry name" value="QUINONE OXIDOREDUCTASE"/>
    <property type="match status" value="1"/>
</dbReference>
<proteinExistence type="predicted"/>
<keyword evidence="5" id="KW-1185">Reference proteome</keyword>
<reference evidence="4" key="3">
    <citation type="submission" date="2021-03" db="EMBL/GenBank/DDBJ databases">
        <title>Genomic Encyclopedia of Type Strains, Phase IV (KMG-IV): sequencing the most valuable type-strain genomes for metagenomic binning, comparative biology and taxonomic classification.</title>
        <authorList>
            <person name="Goeker M."/>
        </authorList>
    </citation>
    <scope>NUCLEOTIDE SEQUENCE</scope>
    <source>
        <strain evidence="4">DSM 22443</strain>
    </source>
</reference>
<dbReference type="InterPro" id="IPR036291">
    <property type="entry name" value="NAD(P)-bd_dom_sf"/>
</dbReference>
<evidence type="ECO:0000313" key="4">
    <source>
        <dbReference type="EMBL" id="MBP1953786.1"/>
    </source>
</evidence>
<comment type="caution">
    <text evidence="3">The sequence shown here is derived from an EMBL/GenBank/DDBJ whole genome shotgun (WGS) entry which is preliminary data.</text>
</comment>
<dbReference type="GO" id="GO:0043168">
    <property type="term" value="F:anion binding"/>
    <property type="evidence" value="ECO:0007669"/>
    <property type="project" value="UniProtKB-ARBA"/>
</dbReference>
<dbReference type="SUPFAM" id="SSF50129">
    <property type="entry name" value="GroES-like"/>
    <property type="match status" value="1"/>
</dbReference>
<dbReference type="CDD" id="cd08253">
    <property type="entry name" value="zeta_crystallin"/>
    <property type="match status" value="1"/>
</dbReference>
<dbReference type="InterPro" id="IPR051603">
    <property type="entry name" value="Zinc-ADH_QOR/CCCR"/>
</dbReference>
<protein>
    <submittedName>
        <fullName evidence="4">NADPH2:quinone reductase</fullName>
        <ecNumber evidence="4">1.6.5.5</ecNumber>
    </submittedName>
    <submittedName>
        <fullName evidence="3">NADPH:quinone reductase</fullName>
    </submittedName>
</protein>
<evidence type="ECO:0000256" key="1">
    <source>
        <dbReference type="ARBA" id="ARBA00022857"/>
    </source>
</evidence>
<gene>
    <name evidence="3" type="ORF">GCM10009017_01260</name>
    <name evidence="4" type="ORF">J2752_000667</name>
</gene>
<organism evidence="3 5">
    <name type="scientific">Halarchaeum rubridurum</name>
    <dbReference type="NCBI Taxonomy" id="489911"/>
    <lineage>
        <taxon>Archaea</taxon>
        <taxon>Methanobacteriati</taxon>
        <taxon>Methanobacteriota</taxon>
        <taxon>Stenosarchaea group</taxon>
        <taxon>Halobacteria</taxon>
        <taxon>Halobacteriales</taxon>
        <taxon>Halobacteriaceae</taxon>
    </lineage>
</organism>
<dbReference type="EC" id="1.6.5.5" evidence="4"/>
<dbReference type="PANTHER" id="PTHR44154">
    <property type="entry name" value="QUINONE OXIDOREDUCTASE"/>
    <property type="match status" value="1"/>
</dbReference>
<dbReference type="EMBL" id="JAGGKO010000001">
    <property type="protein sequence ID" value="MBP1953786.1"/>
    <property type="molecule type" value="Genomic_DNA"/>
</dbReference>
<dbReference type="Pfam" id="PF13602">
    <property type="entry name" value="ADH_zinc_N_2"/>
    <property type="match status" value="1"/>
</dbReference>
<dbReference type="Gene3D" id="3.40.50.720">
    <property type="entry name" value="NAD(P)-binding Rossmann-like Domain"/>
    <property type="match status" value="1"/>
</dbReference>
<dbReference type="GO" id="GO:0003960">
    <property type="term" value="F:quinone reductase (NADPH) activity"/>
    <property type="evidence" value="ECO:0007669"/>
    <property type="project" value="UniProtKB-EC"/>
</dbReference>
<sequence>MRAVRYHETGGPEVLQVEDDVPTPEPGHGEVRLDVAAAAVNPVDTYYREGDYELPGLPAIPGDDVAGIIDAVGPGVDAWAEGDRVFGTGIGASGRGSYAEYATVPAGNLAALPDGVSFAEGAAVAVVGVTAWRALVDHAGVEPAETCLIHGGSGGVGHAAVQIADAAGATVTTTASEAYHDRLRTLGADTTLDYARDDLADAITAAGAPDVVVDHRLNDYFGLDADIAAHGARVVALGNTEPAATLPDVPGARSKELTVSLMSMYNTPDIGAVLDRLAGLLADGRLAPEIARTYGLDEAADAQRAVVGDSFFGKLVVEP</sequence>
<dbReference type="GO" id="GO:0044281">
    <property type="term" value="P:small molecule metabolic process"/>
    <property type="evidence" value="ECO:0007669"/>
    <property type="project" value="UniProtKB-ARBA"/>
</dbReference>
<evidence type="ECO:0000313" key="3">
    <source>
        <dbReference type="EMBL" id="GGM54662.1"/>
    </source>
</evidence>
<dbReference type="SUPFAM" id="SSF51735">
    <property type="entry name" value="NAD(P)-binding Rossmann-fold domains"/>
    <property type="match status" value="1"/>
</dbReference>
<dbReference type="EMBL" id="BMOO01000001">
    <property type="protein sequence ID" value="GGM54662.1"/>
    <property type="molecule type" value="Genomic_DNA"/>
</dbReference>
<dbReference type="Gene3D" id="3.90.180.10">
    <property type="entry name" value="Medium-chain alcohol dehydrogenases, catalytic domain"/>
    <property type="match status" value="1"/>
</dbReference>
<dbReference type="Proteomes" id="UP000614609">
    <property type="component" value="Unassembled WGS sequence"/>
</dbReference>
<reference evidence="3" key="2">
    <citation type="submission" date="2020-09" db="EMBL/GenBank/DDBJ databases">
        <authorList>
            <person name="Sun Q."/>
            <person name="Ohkuma M."/>
        </authorList>
    </citation>
    <scope>NUCLEOTIDE SEQUENCE</scope>
    <source>
        <strain evidence="3">JCM 16108</strain>
    </source>
</reference>
<keyword evidence="1" id="KW-0521">NADP</keyword>
<dbReference type="OrthoDB" id="8709at2157"/>
<evidence type="ECO:0000313" key="5">
    <source>
        <dbReference type="Proteomes" id="UP000614609"/>
    </source>
</evidence>
<reference evidence="3" key="1">
    <citation type="journal article" date="2014" name="Int. J. Syst. Evol. Microbiol.">
        <title>Complete genome sequence of Corynebacterium casei LMG S-19264T (=DSM 44701T), isolated from a smear-ripened cheese.</title>
        <authorList>
            <consortium name="US DOE Joint Genome Institute (JGI-PGF)"/>
            <person name="Walter F."/>
            <person name="Albersmeier A."/>
            <person name="Kalinowski J."/>
            <person name="Ruckert C."/>
        </authorList>
    </citation>
    <scope>NUCLEOTIDE SEQUENCE</scope>
    <source>
        <strain evidence="3">JCM 16108</strain>
    </source>
</reference>
<dbReference type="Proteomes" id="UP000765891">
    <property type="component" value="Unassembled WGS sequence"/>
</dbReference>
<dbReference type="AlphaFoldDB" id="A0A830FSJ8"/>
<dbReference type="InterPro" id="IPR020843">
    <property type="entry name" value="ER"/>
</dbReference>
<accession>A0A830FSJ8</accession>